<dbReference type="EMBL" id="JAHHGZ010000006">
    <property type="protein sequence ID" value="MBW4667326.1"/>
    <property type="molecule type" value="Genomic_DNA"/>
</dbReference>
<gene>
    <name evidence="3" type="ORF">KME60_07780</name>
</gene>
<sequence>MHKHANFLLKICLSSLVLNASIVTMTSASISATEAQSSIIKFAQANPSSTTTNSVGGPLAKELQGKPVVVDVFAIWCPGCKNIAPTLSQLKRDYAGKVNFVVLDVTDKAKLKQTEAIAQRFGLGKFLEANKGKTSTVAIVDPATGNILALYQNNSNKADYTKILDAAVAKK</sequence>
<organism evidence="3 4">
    <name type="scientific">Cyanomargarita calcarea GSE-NOS-MK-12-04C</name>
    <dbReference type="NCBI Taxonomy" id="2839659"/>
    <lineage>
        <taxon>Bacteria</taxon>
        <taxon>Bacillati</taxon>
        <taxon>Cyanobacteriota</taxon>
        <taxon>Cyanophyceae</taxon>
        <taxon>Nostocales</taxon>
        <taxon>Cyanomargaritaceae</taxon>
        <taxon>Cyanomargarita</taxon>
    </lineage>
</organism>
<dbReference type="Proteomes" id="UP000729701">
    <property type="component" value="Unassembled WGS sequence"/>
</dbReference>
<feature type="signal peptide" evidence="1">
    <location>
        <begin position="1"/>
        <end position="20"/>
    </location>
</feature>
<protein>
    <submittedName>
        <fullName evidence="3">Thioredoxin family protein</fullName>
    </submittedName>
</protein>
<dbReference type="InterPro" id="IPR036249">
    <property type="entry name" value="Thioredoxin-like_sf"/>
</dbReference>
<name>A0A951QK07_9CYAN</name>
<dbReference type="AlphaFoldDB" id="A0A951QK07"/>
<feature type="domain" description="Thioredoxin" evidence="2">
    <location>
        <begin position="40"/>
        <end position="169"/>
    </location>
</feature>
<accession>A0A951QK07</accession>
<dbReference type="SUPFAM" id="SSF52833">
    <property type="entry name" value="Thioredoxin-like"/>
    <property type="match status" value="1"/>
</dbReference>
<reference evidence="3" key="1">
    <citation type="submission" date="2021-05" db="EMBL/GenBank/DDBJ databases">
        <authorList>
            <person name="Pietrasiak N."/>
            <person name="Ward R."/>
            <person name="Stajich J.E."/>
            <person name="Kurbessoian T."/>
        </authorList>
    </citation>
    <scope>NUCLEOTIDE SEQUENCE</scope>
    <source>
        <strain evidence="3">GSE-NOS-MK-12-04C</strain>
    </source>
</reference>
<dbReference type="PROSITE" id="PS51352">
    <property type="entry name" value="THIOREDOXIN_2"/>
    <property type="match status" value="1"/>
</dbReference>
<dbReference type="InterPro" id="IPR044241">
    <property type="entry name" value="TxlA/HCF164"/>
</dbReference>
<dbReference type="InterPro" id="IPR013766">
    <property type="entry name" value="Thioredoxin_domain"/>
</dbReference>
<evidence type="ECO:0000259" key="2">
    <source>
        <dbReference type="PROSITE" id="PS51352"/>
    </source>
</evidence>
<evidence type="ECO:0000313" key="3">
    <source>
        <dbReference type="EMBL" id="MBW4667326.1"/>
    </source>
</evidence>
<dbReference type="GO" id="GO:0016671">
    <property type="term" value="F:oxidoreductase activity, acting on a sulfur group of donors, disulfide as acceptor"/>
    <property type="evidence" value="ECO:0007669"/>
    <property type="project" value="TreeGrafter"/>
</dbReference>
<dbReference type="Gene3D" id="3.40.30.10">
    <property type="entry name" value="Glutaredoxin"/>
    <property type="match status" value="1"/>
</dbReference>
<dbReference type="CDD" id="cd02947">
    <property type="entry name" value="TRX_family"/>
    <property type="match status" value="1"/>
</dbReference>
<comment type="caution">
    <text evidence="3">The sequence shown here is derived from an EMBL/GenBank/DDBJ whole genome shotgun (WGS) entry which is preliminary data.</text>
</comment>
<evidence type="ECO:0000313" key="4">
    <source>
        <dbReference type="Proteomes" id="UP000729701"/>
    </source>
</evidence>
<proteinExistence type="predicted"/>
<dbReference type="PANTHER" id="PTHR47353:SF1">
    <property type="entry name" value="THIOREDOXIN-LIKE PROTEIN HCF164, CHLOROPLASTIC"/>
    <property type="match status" value="1"/>
</dbReference>
<dbReference type="Pfam" id="PF00085">
    <property type="entry name" value="Thioredoxin"/>
    <property type="match status" value="1"/>
</dbReference>
<reference evidence="3" key="2">
    <citation type="journal article" date="2022" name="Microbiol. Resour. Announc.">
        <title>Metagenome Sequencing to Explore Phylogenomics of Terrestrial Cyanobacteria.</title>
        <authorList>
            <person name="Ward R.D."/>
            <person name="Stajich J.E."/>
            <person name="Johansen J.R."/>
            <person name="Huntemann M."/>
            <person name="Clum A."/>
            <person name="Foster B."/>
            <person name="Foster B."/>
            <person name="Roux S."/>
            <person name="Palaniappan K."/>
            <person name="Varghese N."/>
            <person name="Mukherjee S."/>
            <person name="Reddy T.B.K."/>
            <person name="Daum C."/>
            <person name="Copeland A."/>
            <person name="Chen I.A."/>
            <person name="Ivanova N.N."/>
            <person name="Kyrpides N.C."/>
            <person name="Shapiro N."/>
            <person name="Eloe-Fadrosh E.A."/>
            <person name="Pietrasiak N."/>
        </authorList>
    </citation>
    <scope>NUCLEOTIDE SEQUENCE</scope>
    <source>
        <strain evidence="3">GSE-NOS-MK-12-04C</strain>
    </source>
</reference>
<dbReference type="PANTHER" id="PTHR47353">
    <property type="entry name" value="THIOREDOXIN-LIKE PROTEIN HCF164, CHLOROPLASTIC"/>
    <property type="match status" value="1"/>
</dbReference>
<feature type="chain" id="PRO_5036978900" evidence="1">
    <location>
        <begin position="21"/>
        <end position="171"/>
    </location>
</feature>
<keyword evidence="1" id="KW-0732">Signal</keyword>
<evidence type="ECO:0000256" key="1">
    <source>
        <dbReference type="SAM" id="SignalP"/>
    </source>
</evidence>